<proteinExistence type="predicted"/>
<accession>A0A179DMP3</accession>
<dbReference type="EMBL" id="LWHJ01000011">
    <property type="protein sequence ID" value="OAQ42317.1"/>
    <property type="molecule type" value="Genomic_DNA"/>
</dbReference>
<reference evidence="3 4" key="2">
    <citation type="submission" date="2016-06" db="EMBL/GenBank/DDBJ databases">
        <title>Pedobacter psychrophilus sp. nov., isolated from Antarctic fragmentary rock.</title>
        <authorList>
            <person name="Svec P."/>
        </authorList>
    </citation>
    <scope>NUCLEOTIDE SEQUENCE [LARGE SCALE GENOMIC DNA]</scope>
    <source>
        <strain evidence="3 4">CCM 8644</strain>
    </source>
</reference>
<dbReference type="STRING" id="1826909.A5893_04185"/>
<evidence type="ECO:0000256" key="1">
    <source>
        <dbReference type="PROSITE-ProRule" id="PRU00339"/>
    </source>
</evidence>
<dbReference type="Proteomes" id="UP000078459">
    <property type="component" value="Unassembled WGS sequence"/>
</dbReference>
<keyword evidence="1" id="KW-0802">TPR repeat</keyword>
<dbReference type="InterPro" id="IPR011990">
    <property type="entry name" value="TPR-like_helical_dom_sf"/>
</dbReference>
<reference evidence="3 4" key="1">
    <citation type="submission" date="2016-04" db="EMBL/GenBank/DDBJ databases">
        <authorList>
            <person name="Evans L.H."/>
            <person name="Alamgir A."/>
            <person name="Owens N."/>
            <person name="Weber N.D."/>
            <person name="Virtaneva K."/>
            <person name="Barbian K."/>
            <person name="Babar A."/>
            <person name="Rosenke K."/>
        </authorList>
    </citation>
    <scope>NUCLEOTIDE SEQUENCE [LARGE SCALE GENOMIC DNA]</scope>
    <source>
        <strain evidence="3 4">CCM 8644</strain>
    </source>
</reference>
<protein>
    <submittedName>
        <fullName evidence="3">Uncharacterized protein</fullName>
    </submittedName>
</protein>
<dbReference type="Gene3D" id="1.25.40.10">
    <property type="entry name" value="Tetratricopeptide repeat domain"/>
    <property type="match status" value="2"/>
</dbReference>
<organism evidence="3 4">
    <name type="scientific">Pedobacter psychrophilus</name>
    <dbReference type="NCBI Taxonomy" id="1826909"/>
    <lineage>
        <taxon>Bacteria</taxon>
        <taxon>Pseudomonadati</taxon>
        <taxon>Bacteroidota</taxon>
        <taxon>Sphingobacteriia</taxon>
        <taxon>Sphingobacteriales</taxon>
        <taxon>Sphingobacteriaceae</taxon>
        <taxon>Pedobacter</taxon>
    </lineage>
</organism>
<keyword evidence="2" id="KW-0732">Signal</keyword>
<keyword evidence="4" id="KW-1185">Reference proteome</keyword>
<evidence type="ECO:0000313" key="3">
    <source>
        <dbReference type="EMBL" id="OAQ42317.1"/>
    </source>
</evidence>
<sequence length="206" mass="23267">MKNKTHLILIFLVTASQTLLAQTPYERLGQKAMTSGNFTNASSYFEKAYSTDPANMNALWLMGYSSYHAADYLKSISAFDKLLAMKPTETAAYYYRGKAKVLQAASLTDYRSKDHEVLLLGAIKDFSTAIDLTPNDMKLYQNRGLAYQDYAIYKTQKVQGVYNKTIALKYLKLSVSDFEKVESENGERRDISALIQKSKDLISDLN</sequence>
<comment type="caution">
    <text evidence="3">The sequence shown here is derived from an EMBL/GenBank/DDBJ whole genome shotgun (WGS) entry which is preliminary data.</text>
</comment>
<gene>
    <name evidence="3" type="ORF">A5893_04185</name>
</gene>
<dbReference type="InterPro" id="IPR019734">
    <property type="entry name" value="TPR_rpt"/>
</dbReference>
<dbReference type="Pfam" id="PF13181">
    <property type="entry name" value="TPR_8"/>
    <property type="match status" value="1"/>
</dbReference>
<feature type="chain" id="PRO_5008100670" evidence="2">
    <location>
        <begin position="22"/>
        <end position="206"/>
    </location>
</feature>
<dbReference type="OrthoDB" id="789632at2"/>
<evidence type="ECO:0000256" key="2">
    <source>
        <dbReference type="SAM" id="SignalP"/>
    </source>
</evidence>
<dbReference type="SUPFAM" id="SSF48452">
    <property type="entry name" value="TPR-like"/>
    <property type="match status" value="1"/>
</dbReference>
<dbReference type="PROSITE" id="PS50005">
    <property type="entry name" value="TPR"/>
    <property type="match status" value="1"/>
</dbReference>
<dbReference type="RefSeq" id="WP_068821345.1">
    <property type="nucleotide sequence ID" value="NZ_LWHJ01000011.1"/>
</dbReference>
<evidence type="ECO:0000313" key="4">
    <source>
        <dbReference type="Proteomes" id="UP000078459"/>
    </source>
</evidence>
<feature type="signal peptide" evidence="2">
    <location>
        <begin position="1"/>
        <end position="21"/>
    </location>
</feature>
<name>A0A179DMP3_9SPHI</name>
<dbReference type="AlphaFoldDB" id="A0A179DMP3"/>
<feature type="repeat" description="TPR" evidence="1">
    <location>
        <begin position="22"/>
        <end position="55"/>
    </location>
</feature>